<keyword evidence="9" id="KW-0040">ANK repeat</keyword>
<proteinExistence type="predicted"/>
<sequence length="1478" mass="167908">MSDMEEEIGSYRVHDVYADLSEQERTNYPEFALYDKQLEYQKQGGDTRELQGGWALGKYMNLAMKRKIWKMHQESRGGHDSLTRWFVFIDTDTFVEWENLLVLLNHLNHANKIYIGSPVWLPKLQFAHGGSAYVLSYGAMKALNTPETDEKEQLLYSQFGFNTTALCCGDEALAWVLKSKGVSLKGYWPMFNGEVPTAVSFGEDLWCEPVISLHHLSGEGMQDLWQWIEEWKHRTSSLQSASQPATQTTSNTTLPVNPPYVKRDLWDEAYEALRVENEDLIQKYEEIILEHDKQNTGPSVQQLAPPKSSRREEQLRQIVSQKIDEIDLAKWQIKAGNHSIVLRDQFDKAVKVVIATKEFISSAVSSEPHAALAWAGVCVFLPLLENPTKQGKDVQDCMETIPFVVRRLRVMERLIRPSSAQSQDAHHVDSIALIHDFEESTIELYRTILDFQIRVGRQYSKNWATRYGRDVFKADDWAGLKSQIDTLESKCTVLARDLSLEKIEAGLQSSDLHIQRGFEQMQKELAKTATSIDRQTMLQSTWRQTDEEREVVQLFRKGNPYENQKNRIPKRVSETCNWVLENKKFLEWEQSQVPDLLWLSAKPGSGKSVVAKTLVDERLGATQPGYAVCYFFFKDISTYQRSPTSAMAAMLHQLFSAIPSLVRHALFPYELNGKELPYLLDVMFDILVDAANDTAVTQIVCVMDALDECDEHERLFLIEKITNFYRESKGFAPDEQPKLKFFLTSRPYDDIQFQFHQLVQEVPTIHLSGDEESAGISSEIDRVTIANVQKLANEKGFDQETTKFLQDKLLEVENRTYLWLSLIMEEIRTSHRRGNRREIEKLVSDIPRSVMDAYDSILNKSRDKQLARELLHIILAAKTPLSLEEVSVATALAGDLSYNSYEDIGLESPDAFGRRIQNVCGLFVTIDDGHVFLIHQTAKEYLMEKENEVNGDWKHTFRSNDSETLIASVCISLLSFECFANDPLPDESVDVEVDDESDGGSVKTIDIGKNRYVSDFYRESHPFLDYAARNWIEHCQKCELESQEAWQSRITTLCDTRTLKYQRWYSIYRHADDGHLPEVMTSLNLVAEFKFPNILRRLLEQGADPNEPDAQGATPLQRAANTSLEATEILLKAGADVNATGWNTPWVIEVNENGSEREVKKFSGTPLYMAITGDDVDIVECLIRGGASVDLPSAGIVPLTQALIIAQWNDSSMEIFRILLDHGADATVKTSQPMLQIDLGWTPLHYAAHFNNIEAIEMLLKHGNVNINERTATEREIAAEIAEDDDDEDVEVSKVEEQTVEDVDEKCKDDHASSQNSEDNGGDDDESTEDTDIKPAGDNDYDAQVFVTPDSEYTTSSYFEESDSDSDDRIHADFNPKSTNDNESDKDNATVSSADSSTIWPGCTALHIAIDKKNVEAVKLLLQNGADMHIKDSNGTSALHLALSLRNYGETNKIIGLLREFKTREEVDWEWRPSSRQE</sequence>
<evidence type="ECO:0000256" key="8">
    <source>
        <dbReference type="ARBA" id="ARBA00023136"/>
    </source>
</evidence>
<gene>
    <name evidence="16" type="ORF">BHQ10_008021</name>
</gene>
<dbReference type="SMART" id="SM00248">
    <property type="entry name" value="ANK"/>
    <property type="match status" value="6"/>
</dbReference>
<evidence type="ECO:0000256" key="10">
    <source>
        <dbReference type="SAM" id="MobiDB-lite"/>
    </source>
</evidence>
<dbReference type="Gene3D" id="3.90.550.50">
    <property type="match status" value="1"/>
</dbReference>
<feature type="domain" description="GPI inositol-deacylase winged helix" evidence="13">
    <location>
        <begin position="855"/>
        <end position="947"/>
    </location>
</feature>
<feature type="compositionally biased region" description="Acidic residues" evidence="10">
    <location>
        <begin position="1320"/>
        <end position="1330"/>
    </location>
</feature>
<feature type="domain" description="Fringe-like glycosyltransferase" evidence="11">
    <location>
        <begin position="70"/>
        <end position="119"/>
    </location>
</feature>
<dbReference type="Pfam" id="PF23239">
    <property type="entry name" value="DUF7069"/>
    <property type="match status" value="1"/>
</dbReference>
<dbReference type="EMBL" id="MIKG01000017">
    <property type="protein sequence ID" value="RAO72009.1"/>
    <property type="molecule type" value="Genomic_DNA"/>
</dbReference>
<dbReference type="InterPro" id="IPR003378">
    <property type="entry name" value="Fringe-like_glycosylTrfase"/>
</dbReference>
<reference evidence="16 17" key="1">
    <citation type="journal article" date="2017" name="Biotechnol. Biofuels">
        <title>Differential beta-glucosidase expression as a function of carbon source availability in Talaromyces amestolkiae: a genomic and proteomic approach.</title>
        <authorList>
            <person name="de Eugenio L.I."/>
            <person name="Mendez-Liter J.A."/>
            <person name="Nieto-Dominguez M."/>
            <person name="Alonso L."/>
            <person name="Gil-Munoz J."/>
            <person name="Barriuso J."/>
            <person name="Prieto A."/>
            <person name="Martinez M.J."/>
        </authorList>
    </citation>
    <scope>NUCLEOTIDE SEQUENCE [LARGE SCALE GENOMIC DNA]</scope>
    <source>
        <strain evidence="16 17">CIB</strain>
    </source>
</reference>
<keyword evidence="5" id="KW-0677">Repeat</keyword>
<evidence type="ECO:0000259" key="11">
    <source>
        <dbReference type="Pfam" id="PF02434"/>
    </source>
</evidence>
<dbReference type="RefSeq" id="XP_040736524.1">
    <property type="nucleotide sequence ID" value="XM_040880782.1"/>
</dbReference>
<dbReference type="OrthoDB" id="4223502at2759"/>
<keyword evidence="2" id="KW-0328">Glycosyltransferase</keyword>
<feature type="domain" description="Nephrocystin 3-like N-terminal" evidence="15">
    <location>
        <begin position="574"/>
        <end position="746"/>
    </location>
</feature>
<dbReference type="Pfam" id="PF22939">
    <property type="entry name" value="WHD_GPIID"/>
    <property type="match status" value="1"/>
</dbReference>
<evidence type="ECO:0000256" key="4">
    <source>
        <dbReference type="ARBA" id="ARBA00022692"/>
    </source>
</evidence>
<dbReference type="Pfam" id="PF12796">
    <property type="entry name" value="Ank_2"/>
    <property type="match status" value="3"/>
</dbReference>
<evidence type="ECO:0000256" key="1">
    <source>
        <dbReference type="ARBA" id="ARBA00004606"/>
    </source>
</evidence>
<protein>
    <submittedName>
        <fullName evidence="16">Uncharacterized protein</fullName>
    </submittedName>
</protein>
<dbReference type="GeneID" id="63797236"/>
<evidence type="ECO:0000256" key="7">
    <source>
        <dbReference type="ARBA" id="ARBA00022989"/>
    </source>
</evidence>
<keyword evidence="6" id="KW-0735">Signal-anchor</keyword>
<keyword evidence="7" id="KW-1133">Transmembrane helix</keyword>
<evidence type="ECO:0000259" key="15">
    <source>
        <dbReference type="Pfam" id="PF24883"/>
    </source>
</evidence>
<dbReference type="Gene3D" id="3.40.50.300">
    <property type="entry name" value="P-loop containing nucleotide triphosphate hydrolases"/>
    <property type="match status" value="1"/>
</dbReference>
<feature type="compositionally biased region" description="Low complexity" evidence="10">
    <location>
        <begin position="1350"/>
        <end position="1359"/>
    </location>
</feature>
<dbReference type="Proteomes" id="UP000249363">
    <property type="component" value="Unassembled WGS sequence"/>
</dbReference>
<dbReference type="STRING" id="1196081.A0A364L892"/>
<feature type="domain" description="DUF7069" evidence="14">
    <location>
        <begin position="776"/>
        <end position="836"/>
    </location>
</feature>
<organism evidence="16 17">
    <name type="scientific">Talaromyces amestolkiae</name>
    <dbReference type="NCBI Taxonomy" id="1196081"/>
    <lineage>
        <taxon>Eukaryota</taxon>
        <taxon>Fungi</taxon>
        <taxon>Dikarya</taxon>
        <taxon>Ascomycota</taxon>
        <taxon>Pezizomycotina</taxon>
        <taxon>Eurotiomycetes</taxon>
        <taxon>Eurotiomycetidae</taxon>
        <taxon>Eurotiales</taxon>
        <taxon>Trichocomaceae</taxon>
        <taxon>Talaromyces</taxon>
        <taxon>Talaromyces sect. Talaromyces</taxon>
    </lineage>
</organism>
<dbReference type="InterPro" id="IPR055497">
    <property type="entry name" value="DUF7069"/>
</dbReference>
<evidence type="ECO:0000256" key="9">
    <source>
        <dbReference type="PROSITE-ProRule" id="PRU00023"/>
    </source>
</evidence>
<evidence type="ECO:0000256" key="6">
    <source>
        <dbReference type="ARBA" id="ARBA00022968"/>
    </source>
</evidence>
<dbReference type="Pfam" id="PF24883">
    <property type="entry name" value="NPHP3_N"/>
    <property type="match status" value="1"/>
</dbReference>
<feature type="repeat" description="ANK" evidence="9">
    <location>
        <begin position="1401"/>
        <end position="1433"/>
    </location>
</feature>
<evidence type="ECO:0000259" key="14">
    <source>
        <dbReference type="Pfam" id="PF23239"/>
    </source>
</evidence>
<evidence type="ECO:0000256" key="3">
    <source>
        <dbReference type="ARBA" id="ARBA00022679"/>
    </source>
</evidence>
<evidence type="ECO:0000259" key="13">
    <source>
        <dbReference type="Pfam" id="PF22939"/>
    </source>
</evidence>
<feature type="repeat" description="ANK" evidence="9">
    <location>
        <begin position="1162"/>
        <end position="1194"/>
    </location>
</feature>
<feature type="compositionally biased region" description="Acidic residues" evidence="10">
    <location>
        <begin position="1281"/>
        <end position="1290"/>
    </location>
</feature>
<dbReference type="Pfam" id="PF00023">
    <property type="entry name" value="Ank"/>
    <property type="match status" value="1"/>
</dbReference>
<dbReference type="InterPro" id="IPR027417">
    <property type="entry name" value="P-loop_NTPase"/>
</dbReference>
<dbReference type="Pfam" id="PF17100">
    <property type="entry name" value="NACHT_N"/>
    <property type="match status" value="1"/>
</dbReference>
<dbReference type="Gene3D" id="1.25.40.20">
    <property type="entry name" value="Ankyrin repeat-containing domain"/>
    <property type="match status" value="2"/>
</dbReference>
<comment type="caution">
    <text evidence="16">The sequence shown here is derived from an EMBL/GenBank/DDBJ whole genome shotgun (WGS) entry which is preliminary data.</text>
</comment>
<evidence type="ECO:0000256" key="5">
    <source>
        <dbReference type="ARBA" id="ARBA00022737"/>
    </source>
</evidence>
<dbReference type="GO" id="GO:0016020">
    <property type="term" value="C:membrane"/>
    <property type="evidence" value="ECO:0007669"/>
    <property type="project" value="UniProtKB-SubCell"/>
</dbReference>
<keyword evidence="3" id="KW-0808">Transferase</keyword>
<dbReference type="Pfam" id="PF02434">
    <property type="entry name" value="Fringe"/>
    <property type="match status" value="1"/>
</dbReference>
<dbReference type="PANTHER" id="PTHR10039:SF14">
    <property type="entry name" value="NACHT DOMAIN-CONTAINING PROTEIN"/>
    <property type="match status" value="1"/>
</dbReference>
<comment type="subcellular location">
    <subcellularLocation>
        <location evidence="1">Membrane</location>
        <topology evidence="1">Single-pass type II membrane protein</topology>
    </subcellularLocation>
</comment>
<keyword evidence="17" id="KW-1185">Reference proteome</keyword>
<name>A0A364L892_TALAM</name>
<evidence type="ECO:0000256" key="2">
    <source>
        <dbReference type="ARBA" id="ARBA00022676"/>
    </source>
</evidence>
<dbReference type="PROSITE" id="PS50088">
    <property type="entry name" value="ANK_REPEAT"/>
    <property type="match status" value="3"/>
</dbReference>
<keyword evidence="4" id="KW-0812">Transmembrane</keyword>
<evidence type="ECO:0000259" key="12">
    <source>
        <dbReference type="Pfam" id="PF17100"/>
    </source>
</evidence>
<dbReference type="InterPro" id="IPR031359">
    <property type="entry name" value="NACHT_N"/>
</dbReference>
<evidence type="ECO:0000313" key="17">
    <source>
        <dbReference type="Proteomes" id="UP000249363"/>
    </source>
</evidence>
<dbReference type="PROSITE" id="PS50297">
    <property type="entry name" value="ANK_REP_REGION"/>
    <property type="match status" value="3"/>
</dbReference>
<feature type="region of interest" description="Disordered" evidence="10">
    <location>
        <begin position="1281"/>
        <end position="1396"/>
    </location>
</feature>
<dbReference type="InterPro" id="IPR056884">
    <property type="entry name" value="NPHP3-like_N"/>
</dbReference>
<dbReference type="InterPro" id="IPR036770">
    <property type="entry name" value="Ankyrin_rpt-contain_sf"/>
</dbReference>
<dbReference type="InterPro" id="IPR002110">
    <property type="entry name" value="Ankyrin_rpt"/>
</dbReference>
<dbReference type="InterPro" id="IPR054471">
    <property type="entry name" value="GPIID_WHD"/>
</dbReference>
<feature type="repeat" description="ANK" evidence="9">
    <location>
        <begin position="1239"/>
        <end position="1263"/>
    </location>
</feature>
<dbReference type="SUPFAM" id="SSF48403">
    <property type="entry name" value="Ankyrin repeat"/>
    <property type="match status" value="1"/>
</dbReference>
<feature type="domain" description="NWD NACHT-NTPase N-terminal" evidence="12">
    <location>
        <begin position="264"/>
        <end position="489"/>
    </location>
</feature>
<keyword evidence="8" id="KW-0472">Membrane</keyword>
<dbReference type="PRINTS" id="PR01415">
    <property type="entry name" value="ANKYRIN"/>
</dbReference>
<accession>A0A364L892</accession>
<evidence type="ECO:0000313" key="16">
    <source>
        <dbReference type="EMBL" id="RAO72009.1"/>
    </source>
</evidence>
<dbReference type="PANTHER" id="PTHR10039">
    <property type="entry name" value="AMELOGENIN"/>
    <property type="match status" value="1"/>
</dbReference>
<dbReference type="GO" id="GO:0016757">
    <property type="term" value="F:glycosyltransferase activity"/>
    <property type="evidence" value="ECO:0007669"/>
    <property type="project" value="UniProtKB-KW"/>
</dbReference>